<dbReference type="InterPro" id="IPR027354">
    <property type="entry name" value="YcgL_dom"/>
</dbReference>
<dbReference type="KEGG" id="dtx:ATSB10_25950"/>
<dbReference type="PANTHER" id="PTHR38109">
    <property type="entry name" value="PROTEIN YCGL"/>
    <property type="match status" value="1"/>
</dbReference>
<dbReference type="STRING" id="445710.ATSB10_25950"/>
<dbReference type="EMBL" id="CP014841">
    <property type="protein sequence ID" value="AND70049.1"/>
    <property type="molecule type" value="Genomic_DNA"/>
</dbReference>
<evidence type="ECO:0000313" key="3">
    <source>
        <dbReference type="EMBL" id="AND70049.1"/>
    </source>
</evidence>
<dbReference type="SUPFAM" id="SSF160191">
    <property type="entry name" value="YcgL-like"/>
    <property type="match status" value="1"/>
</dbReference>
<dbReference type="AlphaFoldDB" id="A0A169GVF0"/>
<feature type="domain" description="YcgL" evidence="2">
    <location>
        <begin position="4"/>
        <end position="87"/>
    </location>
</feature>
<name>A0A169GVF0_9GAMM</name>
<sequence length="99" mass="11422">MIAMHCYVYASLRKADSYLWLARRDAFELLPADLATLLGQLRFALEVDLDEHRRLPLEDARHVLANLRERGWHLQLPPTEGLAGHQPDYHRGPRGDSTH</sequence>
<dbReference type="Gene3D" id="3.10.510.20">
    <property type="entry name" value="YcgL domain"/>
    <property type="match status" value="1"/>
</dbReference>
<feature type="compositionally biased region" description="Basic and acidic residues" evidence="1">
    <location>
        <begin position="87"/>
        <end position="99"/>
    </location>
</feature>
<dbReference type="Pfam" id="PF05166">
    <property type="entry name" value="YcgL"/>
    <property type="match status" value="1"/>
</dbReference>
<dbReference type="PANTHER" id="PTHR38109:SF1">
    <property type="entry name" value="PROTEIN YCGL"/>
    <property type="match status" value="1"/>
</dbReference>
<gene>
    <name evidence="3" type="ORF">ATSB10_25950</name>
</gene>
<organism evidence="3 4">
    <name type="scientific">Dyella thiooxydans</name>
    <dbReference type="NCBI Taxonomy" id="445710"/>
    <lineage>
        <taxon>Bacteria</taxon>
        <taxon>Pseudomonadati</taxon>
        <taxon>Pseudomonadota</taxon>
        <taxon>Gammaproteobacteria</taxon>
        <taxon>Lysobacterales</taxon>
        <taxon>Rhodanobacteraceae</taxon>
        <taxon>Dyella</taxon>
    </lineage>
</organism>
<protein>
    <recommendedName>
        <fullName evidence="2">YcgL domain-containing protein</fullName>
    </recommendedName>
</protein>
<feature type="region of interest" description="Disordered" evidence="1">
    <location>
        <begin position="77"/>
        <end position="99"/>
    </location>
</feature>
<proteinExistence type="predicted"/>
<accession>A0A169GVF0</accession>
<evidence type="ECO:0000256" key="1">
    <source>
        <dbReference type="SAM" id="MobiDB-lite"/>
    </source>
</evidence>
<dbReference type="Proteomes" id="UP000077255">
    <property type="component" value="Chromosome"/>
</dbReference>
<evidence type="ECO:0000313" key="4">
    <source>
        <dbReference type="Proteomes" id="UP000077255"/>
    </source>
</evidence>
<dbReference type="PATRIC" id="fig|445710.3.peg.2588"/>
<evidence type="ECO:0000259" key="2">
    <source>
        <dbReference type="PROSITE" id="PS51648"/>
    </source>
</evidence>
<dbReference type="PROSITE" id="PS51648">
    <property type="entry name" value="YCGL"/>
    <property type="match status" value="1"/>
</dbReference>
<keyword evidence="4" id="KW-1185">Reference proteome</keyword>
<dbReference type="InterPro" id="IPR038068">
    <property type="entry name" value="YcgL-like_sf"/>
</dbReference>
<reference evidence="3 4" key="1">
    <citation type="submission" date="2016-02" db="EMBL/GenBank/DDBJ databases">
        <title>Complete genome sequencing and analysis of ATSB10, Dyella thiooxydans isolated from rhizosphere soil of sunflower (Helianthus annuus L.).</title>
        <authorList>
            <person name="Lee Y."/>
            <person name="Hwangbo K."/>
            <person name="Chung H."/>
            <person name="Yoo J."/>
            <person name="Kim K.Y."/>
            <person name="Sa T.M."/>
            <person name="Um Y."/>
            <person name="Madhaiyan M."/>
        </authorList>
    </citation>
    <scope>NUCLEOTIDE SEQUENCE [LARGE SCALE GENOMIC DNA]</scope>
    <source>
        <strain evidence="3 4">ATSB10</strain>
    </source>
</reference>